<proteinExistence type="predicted"/>
<reference evidence="1 2" key="1">
    <citation type="submission" date="2015-09" db="EMBL/GenBank/DDBJ databases">
        <title>Genome announcement of multiple Pseudomonas syringae strains.</title>
        <authorList>
            <person name="Thakur S."/>
            <person name="Wang P.W."/>
            <person name="Gong Y."/>
            <person name="Weir B.S."/>
            <person name="Guttman D.S."/>
        </authorList>
    </citation>
    <scope>NUCLEOTIDE SEQUENCE [LARGE SCALE GENOMIC DNA]</scope>
    <source>
        <strain evidence="1 2">ICMP2802</strain>
    </source>
</reference>
<organism evidence="1 2">
    <name type="scientific">Pseudomonas syringae pv. aceris</name>
    <dbReference type="NCBI Taxonomy" id="199198"/>
    <lineage>
        <taxon>Bacteria</taxon>
        <taxon>Pseudomonadati</taxon>
        <taxon>Pseudomonadota</taxon>
        <taxon>Gammaproteobacteria</taxon>
        <taxon>Pseudomonadales</taxon>
        <taxon>Pseudomonadaceae</taxon>
        <taxon>Pseudomonas</taxon>
        <taxon>Pseudomonas syringae</taxon>
    </lineage>
</organism>
<sequence>MNLGVRFGHGCQDPVDSGVGSECSAALLLRETARDRAQILLDCGSPGARSADEDACLFSFARNFVTDRVKFLSRIKRL</sequence>
<dbReference type="EMBL" id="LJPM01000432">
    <property type="protein sequence ID" value="KPW15264.1"/>
    <property type="molecule type" value="Genomic_DNA"/>
</dbReference>
<comment type="caution">
    <text evidence="1">The sequence shown here is derived from an EMBL/GenBank/DDBJ whole genome shotgun (WGS) entry which is preliminary data.</text>
</comment>
<evidence type="ECO:0000313" key="2">
    <source>
        <dbReference type="Proteomes" id="UP000050297"/>
    </source>
</evidence>
<gene>
    <name evidence="1" type="ORF">ALO91_101901</name>
</gene>
<evidence type="ECO:0000313" key="1">
    <source>
        <dbReference type="EMBL" id="KPW15264.1"/>
    </source>
</evidence>
<dbReference type="AlphaFoldDB" id="A0A0L8IKY5"/>
<name>A0A0L8IKY5_PSESX</name>
<dbReference type="Proteomes" id="UP000050297">
    <property type="component" value="Unassembled WGS sequence"/>
</dbReference>
<protein>
    <submittedName>
        <fullName evidence="1">Uncharacterized protein</fullName>
    </submittedName>
</protein>
<accession>A0A0L8IKY5</accession>